<dbReference type="Gene3D" id="3.40.140.70">
    <property type="entry name" value="Ubiquitin-like modifier-activating enzyme ATG7 N-terminal domain"/>
    <property type="match status" value="1"/>
</dbReference>
<evidence type="ECO:0000256" key="17">
    <source>
        <dbReference type="PIRSR" id="PIRSR606285-1"/>
    </source>
</evidence>
<evidence type="ECO:0000256" key="13">
    <source>
        <dbReference type="ARBA" id="ARBA00029897"/>
    </source>
</evidence>
<evidence type="ECO:0000256" key="1">
    <source>
        <dbReference type="ARBA" id="ARBA00008792"/>
    </source>
</evidence>
<dbReference type="PROSITE" id="PS51194">
    <property type="entry name" value="HELICASE_CTER"/>
    <property type="match status" value="1"/>
</dbReference>
<evidence type="ECO:0000256" key="6">
    <source>
        <dbReference type="ARBA" id="ARBA00022448"/>
    </source>
</evidence>
<dbReference type="InterPro" id="IPR007502">
    <property type="entry name" value="Helicase-assoc_dom"/>
</dbReference>
<feature type="domain" description="Helicase ATP-binding" evidence="18">
    <location>
        <begin position="720"/>
        <end position="884"/>
    </location>
</feature>
<evidence type="ECO:0000256" key="2">
    <source>
        <dbReference type="ARBA" id="ARBA00010931"/>
    </source>
</evidence>
<reference evidence="20" key="2">
    <citation type="submission" date="2014-03" db="EMBL/GenBank/DDBJ databases">
        <title>The whipworm genome and dual-species transcriptomics of an intimate host-pathogen interaction.</title>
        <authorList>
            <person name="Foth B.J."/>
            <person name="Tsai I.J."/>
            <person name="Reid A.J."/>
            <person name="Bancroft A.J."/>
            <person name="Nichol S."/>
            <person name="Tracey A."/>
            <person name="Holroyd N."/>
            <person name="Cotton J.A."/>
            <person name="Stanley E.J."/>
            <person name="Zarowiecki M."/>
            <person name="Liu J.Z."/>
            <person name="Huckvale T."/>
            <person name="Cooper P.J."/>
            <person name="Grencis R.K."/>
            <person name="Berriman M."/>
        </authorList>
    </citation>
    <scope>NUCLEOTIDE SEQUENCE [LARGE SCALE GENOMIC DNA]</scope>
</reference>
<gene>
    <name evidence="20" type="ORF">TTRE_0000256901</name>
</gene>
<dbReference type="FunFam" id="3.40.50.720:FF:000243">
    <property type="entry name" value="Ubiquitin-like modifier-activating enzyme ATG7"/>
    <property type="match status" value="1"/>
</dbReference>
<dbReference type="PROSITE" id="PS51192">
    <property type="entry name" value="HELICASE_ATP_BIND_1"/>
    <property type="match status" value="1"/>
</dbReference>
<evidence type="ECO:0000256" key="7">
    <source>
        <dbReference type="ARBA" id="ARBA00022741"/>
    </source>
</evidence>
<dbReference type="Gene3D" id="3.40.50.300">
    <property type="entry name" value="P-loop containing nucleotide triphosphate hydrolases"/>
    <property type="match status" value="2"/>
</dbReference>
<dbReference type="InterPro" id="IPR048333">
    <property type="entry name" value="HA2_WH"/>
</dbReference>
<dbReference type="OrthoDB" id="338614at2759"/>
<dbReference type="GO" id="GO:0015031">
    <property type="term" value="P:protein transport"/>
    <property type="evidence" value="ECO:0007669"/>
    <property type="project" value="UniProtKB-KW"/>
</dbReference>
<dbReference type="Pfam" id="PF00271">
    <property type="entry name" value="Helicase_C"/>
    <property type="match status" value="1"/>
</dbReference>
<keyword evidence="6" id="KW-0813">Transport</keyword>
<dbReference type="GO" id="GO:0006914">
    <property type="term" value="P:autophagy"/>
    <property type="evidence" value="ECO:0007669"/>
    <property type="project" value="UniProtKB-KW"/>
</dbReference>
<dbReference type="InterPro" id="IPR000594">
    <property type="entry name" value="ThiF_NAD_FAD-bd"/>
</dbReference>
<dbReference type="NCBIfam" id="TIGR01381">
    <property type="entry name" value="E1_like_apg7"/>
    <property type="match status" value="1"/>
</dbReference>
<evidence type="ECO:0000256" key="16">
    <source>
        <dbReference type="ARBA" id="ARBA00047984"/>
    </source>
</evidence>
<name>A0A077Z384_TRITR</name>
<evidence type="ECO:0000256" key="4">
    <source>
        <dbReference type="ARBA" id="ARBA00017647"/>
    </source>
</evidence>
<dbReference type="GO" id="GO:0008641">
    <property type="term" value="F:ubiquitin-like modifier activating enzyme activity"/>
    <property type="evidence" value="ECO:0007669"/>
    <property type="project" value="InterPro"/>
</dbReference>
<reference evidence="20" key="1">
    <citation type="submission" date="2014-01" db="EMBL/GenBank/DDBJ databases">
        <authorList>
            <person name="Aslett M."/>
        </authorList>
    </citation>
    <scope>NUCLEOTIDE SEQUENCE</scope>
</reference>
<dbReference type="InterPro" id="IPR042522">
    <property type="entry name" value="Atg7_N_1"/>
</dbReference>
<evidence type="ECO:0000256" key="9">
    <source>
        <dbReference type="ARBA" id="ARBA00022806"/>
    </source>
</evidence>
<dbReference type="EMBL" id="HG805889">
    <property type="protein sequence ID" value="CDW54299.1"/>
    <property type="molecule type" value="Genomic_DNA"/>
</dbReference>
<dbReference type="Gene3D" id="3.40.50.720">
    <property type="entry name" value="NAD(P)-binding Rossmann-like Domain"/>
    <property type="match status" value="1"/>
</dbReference>
<keyword evidence="12" id="KW-0072">Autophagy</keyword>
<dbReference type="InterPro" id="IPR002464">
    <property type="entry name" value="DNA/RNA_helicase_DEAH_CS"/>
</dbReference>
<dbReference type="GO" id="GO:0005524">
    <property type="term" value="F:ATP binding"/>
    <property type="evidence" value="ECO:0007669"/>
    <property type="project" value="UniProtKB-KW"/>
</dbReference>
<accession>A0A077Z384</accession>
<evidence type="ECO:0000256" key="3">
    <source>
        <dbReference type="ARBA" id="ARBA00012552"/>
    </source>
</evidence>
<dbReference type="GO" id="GO:0016787">
    <property type="term" value="F:hydrolase activity"/>
    <property type="evidence" value="ECO:0007669"/>
    <property type="project" value="UniProtKB-KW"/>
</dbReference>
<keyword evidence="21" id="KW-1185">Reference proteome</keyword>
<dbReference type="CDD" id="cd18791">
    <property type="entry name" value="SF2_C_RHA"/>
    <property type="match status" value="1"/>
</dbReference>
<evidence type="ECO:0000256" key="14">
    <source>
        <dbReference type="ARBA" id="ARBA00030242"/>
    </source>
</evidence>
<protein>
    <recommendedName>
        <fullName evidence="4">Ubiquitin-like modifier-activating enzyme ATG7</fullName>
        <ecNumber evidence="3">3.6.4.13</ecNumber>
    </recommendedName>
    <alternativeName>
        <fullName evidence="13 15">ATG12-activating enzyme E1 ATG7</fullName>
    </alternativeName>
    <alternativeName>
        <fullName evidence="14">Autophagy-related protein 7</fullName>
    </alternativeName>
    <alternativeName>
        <fullName evidence="5">Ubiquitin-like modifier-activating enzyme atg7</fullName>
    </alternativeName>
</protein>
<dbReference type="Proteomes" id="UP000030665">
    <property type="component" value="Unassembled WGS sequence"/>
</dbReference>
<keyword evidence="7" id="KW-0547">Nucleotide-binding</keyword>
<dbReference type="InterPro" id="IPR032197">
    <property type="entry name" value="Atg7_N"/>
</dbReference>
<dbReference type="SMART" id="SM00847">
    <property type="entry name" value="HA2"/>
    <property type="match status" value="1"/>
</dbReference>
<dbReference type="PROSITE" id="PS00690">
    <property type="entry name" value="DEAH_ATP_HELICASE"/>
    <property type="match status" value="1"/>
</dbReference>
<dbReference type="GO" id="GO:0003724">
    <property type="term" value="F:RNA helicase activity"/>
    <property type="evidence" value="ECO:0007669"/>
    <property type="project" value="UniProtKB-EC"/>
</dbReference>
<dbReference type="PANTHER" id="PTHR18934">
    <property type="entry name" value="ATP-DEPENDENT RNA HELICASE"/>
    <property type="match status" value="1"/>
</dbReference>
<evidence type="ECO:0000256" key="12">
    <source>
        <dbReference type="ARBA" id="ARBA00023006"/>
    </source>
</evidence>
<sequence length="1376" mass="154600">MASTFKENLVAVAGFRSYIDNSFWYTATKRKVEEWKLDETPLPLLGYYTNSDAPGLPPRLTIDFESLEPDRIPPPNQYAAVGKLFLFNSLDAFRAFDLNGHLKNAASEIWSDIKNGTWLNRPCLLYRFQLFAHIDPKKYVYHFIVGHPVVQYPAPMTIARPIQRIGEFFDEHAMKVVCQLCQEQSANSMNHFILEQTDDANLPFAVLSFGDPRAKHLDISKLIVVCCDPSTDLCSPGWPVRNLMAAWAAFSLVLHLSCTAPSMPDDLLVRFLPGLERNSEGAISVQRLNLSTSLDPSKLSENATKLNLNLMRWRVMPELDLETIFGVSCLLFGSGTLGCNIARCLGSWGIRKITLIDNGRVSYSNPARQSLFTVQDCIDGGKWKHEAAAAALKQIFPAMEVYSYGFTVPMPGHLIEECDEAKTVEDVEKLESLIKEHDIIFLLMDTREGRWLPTLLSTYHSKLAFTVAVGFDSYLILRHGIGWKQQQQQQSISSQRPPSSVSKISGNELACYFCCDVTAPGNSMLDRTLDQQCTVTRPGVSLLAAGIAVELMASCLQHPLKGMAPAETSDSDTHATCLGAVPHQVRGYLSRYEQVSLAVERFSSCVACSVPVLKEYQKRGGAFVIDVCNGPVQLESITGLDLLKMAAVDTTNMPREEEKSVAPTPVHLLNKLPLGEERLPKEDDCIEMNPGFIYSTMLAAFSLEQQRVRLPIYKYRNAILYLLEKYQTLVLLGETGCGKSTQVPQYLLEAGWAHEGKICVSEPRRVAAVTLASRVAEERGTMFGQEVGYVVRFDDFTKRESTKIKYVTDGILVREIMRNPLLTEYSVVMVDEAHERNVNTDILLGLLRKILAKRKDLRLIVSSATLDAVEFRHFFNLNATDDPALDTATIMSVEGRSFPIDIYYTRGSVPNYVNASVKAAIRIHRCEPSGGDILIFLTGEEEVITCCNLLKEESKTLGDCDKLWIVPIYGAMPFKEQIKVFDSCPAGTRKVVVATNIAEASVTVPGIVYVIDCGFVKLRAVHPQTGIESLVVVPISKASAEQRAGRAGRIRYGKAYRLYPGNGTNYTGMLKSSGLFLESEFEKLRPFTVPEIQRTNLAPALLQLKSLGVDNVLKFHYISRPPSFSMIRGLELLRALGAIDDDGELTQPLGYQIAELPLPPMHAKALLMSGKLECSEEILSIVAMMQIQNVFLTPVGQKHRAEIMKRKFSTEDGDHLTMLNVFTCFNERGRDIRWCKDHYVNYRGLCRAVEIRQQLLHFLKRFKVPLLSCRGRLDSEDRIKQSLVYGFFSNAAKLHHDGTYRTIREDFTLKIYKGSAIMYRKEYPKWVIFTEVLQDCMRDISVIDSEWLYELVPEYYEYGTVRERALKRKIGDSDEE</sequence>
<dbReference type="Pfam" id="PF00899">
    <property type="entry name" value="ThiF"/>
    <property type="match status" value="1"/>
</dbReference>
<dbReference type="PANTHER" id="PTHR18934:SF136">
    <property type="entry name" value="ATP-DEPENDENT RNA HELICASE DHX35-RELATED"/>
    <property type="match status" value="1"/>
</dbReference>
<evidence type="ECO:0000256" key="11">
    <source>
        <dbReference type="ARBA" id="ARBA00022927"/>
    </source>
</evidence>
<proteinExistence type="inferred from homology"/>
<dbReference type="InterPro" id="IPR027417">
    <property type="entry name" value="P-loop_NTPase"/>
</dbReference>
<dbReference type="InterPro" id="IPR006285">
    <property type="entry name" value="Atg7"/>
</dbReference>
<comment type="catalytic activity">
    <reaction evidence="16">
        <text>ATP + H2O = ADP + phosphate + H(+)</text>
        <dbReference type="Rhea" id="RHEA:13065"/>
        <dbReference type="ChEBI" id="CHEBI:15377"/>
        <dbReference type="ChEBI" id="CHEBI:15378"/>
        <dbReference type="ChEBI" id="CHEBI:30616"/>
        <dbReference type="ChEBI" id="CHEBI:43474"/>
        <dbReference type="ChEBI" id="CHEBI:456216"/>
        <dbReference type="EC" id="3.6.4.13"/>
    </reaction>
</comment>
<evidence type="ECO:0000256" key="5">
    <source>
        <dbReference type="ARBA" id="ARBA00018730"/>
    </source>
</evidence>
<dbReference type="InterPro" id="IPR014001">
    <property type="entry name" value="Helicase_ATP-bd"/>
</dbReference>
<dbReference type="GO" id="GO:0003723">
    <property type="term" value="F:RNA binding"/>
    <property type="evidence" value="ECO:0007669"/>
    <property type="project" value="TreeGrafter"/>
</dbReference>
<dbReference type="STRING" id="36087.A0A077Z384"/>
<dbReference type="AlphaFoldDB" id="A0A077Z384"/>
<feature type="active site" description="Glycyl thioester intermediate" evidence="17">
    <location>
        <position position="533"/>
    </location>
</feature>
<feature type="domain" description="Helicase C-terminal" evidence="19">
    <location>
        <begin position="916"/>
        <end position="1108"/>
    </location>
</feature>
<keyword evidence="10" id="KW-0067">ATP-binding</keyword>
<keyword evidence="9 20" id="KW-0347">Helicase</keyword>
<comment type="similarity">
    <text evidence="2">Belongs to the ATG7 family.</text>
</comment>
<dbReference type="FunFam" id="3.40.50.300:FF:000578">
    <property type="entry name" value="probable ATP-dependent RNA helicase DHX35"/>
    <property type="match status" value="1"/>
</dbReference>
<dbReference type="Pfam" id="PF04408">
    <property type="entry name" value="WHD_HA2"/>
    <property type="match status" value="1"/>
</dbReference>
<evidence type="ECO:0000259" key="19">
    <source>
        <dbReference type="PROSITE" id="PS51194"/>
    </source>
</evidence>
<dbReference type="SMART" id="SM00487">
    <property type="entry name" value="DEXDc"/>
    <property type="match status" value="1"/>
</dbReference>
<evidence type="ECO:0000256" key="8">
    <source>
        <dbReference type="ARBA" id="ARBA00022801"/>
    </source>
</evidence>
<evidence type="ECO:0000313" key="20">
    <source>
        <dbReference type="EMBL" id="CDW54299.1"/>
    </source>
</evidence>
<evidence type="ECO:0000259" key="18">
    <source>
        <dbReference type="PROSITE" id="PS51192"/>
    </source>
</evidence>
<dbReference type="SMART" id="SM00490">
    <property type="entry name" value="HELICc"/>
    <property type="match status" value="1"/>
</dbReference>
<dbReference type="Gene3D" id="1.20.120.1080">
    <property type="match status" value="1"/>
</dbReference>
<dbReference type="FunFam" id="3.40.50.300:FF:000145">
    <property type="entry name" value="probable ATP-dependent RNA helicase DHX40"/>
    <property type="match status" value="1"/>
</dbReference>
<evidence type="ECO:0000256" key="10">
    <source>
        <dbReference type="ARBA" id="ARBA00022840"/>
    </source>
</evidence>
<keyword evidence="8" id="KW-0378">Hydrolase</keyword>
<dbReference type="SUPFAM" id="SSF69572">
    <property type="entry name" value="Activating enzymes of the ubiquitin-like proteins"/>
    <property type="match status" value="1"/>
</dbReference>
<dbReference type="EC" id="3.6.4.13" evidence="3"/>
<dbReference type="SUPFAM" id="SSF52540">
    <property type="entry name" value="P-loop containing nucleoside triphosphate hydrolases"/>
    <property type="match status" value="1"/>
</dbReference>
<organism evidence="20 21">
    <name type="scientific">Trichuris trichiura</name>
    <name type="common">Whipworm</name>
    <name type="synonym">Trichocephalus trichiurus</name>
    <dbReference type="NCBI Taxonomy" id="36087"/>
    <lineage>
        <taxon>Eukaryota</taxon>
        <taxon>Metazoa</taxon>
        <taxon>Ecdysozoa</taxon>
        <taxon>Nematoda</taxon>
        <taxon>Enoplea</taxon>
        <taxon>Dorylaimia</taxon>
        <taxon>Trichinellida</taxon>
        <taxon>Trichuridae</taxon>
        <taxon>Trichuris</taxon>
    </lineage>
</organism>
<keyword evidence="11" id="KW-0653">Protein transport</keyword>
<dbReference type="Pfam" id="PF16420">
    <property type="entry name" value="ATG7_N"/>
    <property type="match status" value="1"/>
</dbReference>
<dbReference type="GO" id="GO:0071013">
    <property type="term" value="C:catalytic step 2 spliceosome"/>
    <property type="evidence" value="ECO:0007669"/>
    <property type="project" value="TreeGrafter"/>
</dbReference>
<dbReference type="InterPro" id="IPR001650">
    <property type="entry name" value="Helicase_C-like"/>
</dbReference>
<dbReference type="InterPro" id="IPR035985">
    <property type="entry name" value="Ubiquitin-activating_enz"/>
</dbReference>
<dbReference type="Pfam" id="PF21010">
    <property type="entry name" value="HA2_C"/>
    <property type="match status" value="1"/>
</dbReference>
<comment type="similarity">
    <text evidence="1">Belongs to the DEAD box helicase family. DEAH subfamily.</text>
</comment>
<evidence type="ECO:0000313" key="21">
    <source>
        <dbReference type="Proteomes" id="UP000030665"/>
    </source>
</evidence>
<dbReference type="GO" id="GO:0005737">
    <property type="term" value="C:cytoplasm"/>
    <property type="evidence" value="ECO:0007669"/>
    <property type="project" value="InterPro"/>
</dbReference>
<evidence type="ECO:0000256" key="15">
    <source>
        <dbReference type="ARBA" id="ARBA00032823"/>
    </source>
</evidence>